<evidence type="ECO:0008006" key="3">
    <source>
        <dbReference type="Google" id="ProtNLM"/>
    </source>
</evidence>
<protein>
    <recommendedName>
        <fullName evidence="3">DUF1508 domain-containing protein</fullName>
    </recommendedName>
</protein>
<evidence type="ECO:0000313" key="1">
    <source>
        <dbReference type="EMBL" id="SFT11141.1"/>
    </source>
</evidence>
<gene>
    <name evidence="1" type="ORF">SAMN04487906_2966</name>
</gene>
<evidence type="ECO:0000313" key="2">
    <source>
        <dbReference type="Proteomes" id="UP000183209"/>
    </source>
</evidence>
<organism evidence="1 2">
    <name type="scientific">Zhouia amylolytica</name>
    <dbReference type="NCBI Taxonomy" id="376730"/>
    <lineage>
        <taxon>Bacteria</taxon>
        <taxon>Pseudomonadati</taxon>
        <taxon>Bacteroidota</taxon>
        <taxon>Flavobacteriia</taxon>
        <taxon>Flavobacteriales</taxon>
        <taxon>Flavobacteriaceae</taxon>
        <taxon>Zhouia</taxon>
    </lineage>
</organism>
<dbReference type="Proteomes" id="UP000183209">
    <property type="component" value="Unassembled WGS sequence"/>
</dbReference>
<dbReference type="Gene3D" id="2.30.29.80">
    <property type="match status" value="1"/>
</dbReference>
<sequence length="115" mass="13222">MGVFVIRKQPNGNYNFIFTSRKGDAIFTSINCKQKDDCKVILQAIRNNLEIFTFTKKNPGKRKFLFRVSKGGFVLASSRVYTTELKLEKEVNYILTKAPKAEVLDFSEDEQLFAD</sequence>
<dbReference type="InterPro" id="IPR036913">
    <property type="entry name" value="YegP-like_sf"/>
</dbReference>
<reference evidence="1 2" key="1">
    <citation type="submission" date="2016-10" db="EMBL/GenBank/DDBJ databases">
        <authorList>
            <person name="de Groot N.N."/>
        </authorList>
    </citation>
    <scope>NUCLEOTIDE SEQUENCE [LARGE SCALE GENOMIC DNA]</scope>
    <source>
        <strain evidence="1 2">CGMCC 1.6114</strain>
    </source>
</reference>
<dbReference type="OrthoDB" id="1439045at2"/>
<proteinExistence type="predicted"/>
<accession>A0A1I6VBQ2</accession>
<dbReference type="RefSeq" id="WP_074979847.1">
    <property type="nucleotide sequence ID" value="NZ_FPAG01000009.1"/>
</dbReference>
<dbReference type="EMBL" id="FPAG01000009">
    <property type="protein sequence ID" value="SFT11141.1"/>
    <property type="molecule type" value="Genomic_DNA"/>
</dbReference>
<name>A0A1I6VBQ2_9FLAO</name>
<dbReference type="SUPFAM" id="SSF160113">
    <property type="entry name" value="YegP-like"/>
    <property type="match status" value="2"/>
</dbReference>
<dbReference type="AlphaFoldDB" id="A0A1I6VBQ2"/>